<dbReference type="OrthoDB" id="495674at2"/>
<evidence type="ECO:0000313" key="1">
    <source>
        <dbReference type="EMBL" id="SIQ78602.1"/>
    </source>
</evidence>
<protein>
    <recommendedName>
        <fullName evidence="3">Pre-peptidase C-terminal domain-containing protein</fullName>
    </recommendedName>
</protein>
<accession>A0A1N6VL73</accession>
<keyword evidence="2" id="KW-1185">Reference proteome</keyword>
<dbReference type="EMBL" id="FTMS01000015">
    <property type="protein sequence ID" value="SIQ78602.1"/>
    <property type="molecule type" value="Genomic_DNA"/>
</dbReference>
<dbReference type="Gene3D" id="2.60.120.380">
    <property type="match status" value="3"/>
</dbReference>
<dbReference type="Proteomes" id="UP000186400">
    <property type="component" value="Unassembled WGS sequence"/>
</dbReference>
<evidence type="ECO:0008006" key="3">
    <source>
        <dbReference type="Google" id="ProtNLM"/>
    </source>
</evidence>
<organism evidence="1 2">
    <name type="scientific">Alkalispirochaeta americana</name>
    <dbReference type="NCBI Taxonomy" id="159291"/>
    <lineage>
        <taxon>Bacteria</taxon>
        <taxon>Pseudomonadati</taxon>
        <taxon>Spirochaetota</taxon>
        <taxon>Spirochaetia</taxon>
        <taxon>Spirochaetales</taxon>
        <taxon>Spirochaetaceae</taxon>
        <taxon>Alkalispirochaeta</taxon>
    </lineage>
</organism>
<dbReference type="STRING" id="159291.SAMN05920897_11510"/>
<evidence type="ECO:0000313" key="2">
    <source>
        <dbReference type="Proteomes" id="UP000186400"/>
    </source>
</evidence>
<reference evidence="1 2" key="1">
    <citation type="submission" date="2017-01" db="EMBL/GenBank/DDBJ databases">
        <authorList>
            <person name="Mah S.A."/>
            <person name="Swanson W.J."/>
            <person name="Moy G.W."/>
            <person name="Vacquier V.D."/>
        </authorList>
    </citation>
    <scope>NUCLEOTIDE SEQUENCE [LARGE SCALE GENOMIC DNA]</scope>
    <source>
        <strain evidence="1 2">ASpG1</strain>
    </source>
</reference>
<gene>
    <name evidence="1" type="ORF">SAMN05920897_11510</name>
</gene>
<proteinExistence type="predicted"/>
<name>A0A1N6VL73_9SPIO</name>
<dbReference type="AlphaFoldDB" id="A0A1N6VL73"/>
<sequence>MRTNRKVLVQLLSATILMAGGWIFPVAAQEELLRASGEILRGSILEDARNVYRVRVEEGALIEVIAASTEVDTWIDAELPNGTSLSNDDYDGLNAGFLRVMPSSGQLVLRVSAAFRDREGRYTLTVTSRRPPREIAAGEVRRGALEKGEGGGDRWSSLYQVRGRAGDEMTIDLRSDDFDAFLEVIDQEGRSFYDDDGGEGLDSRLVYRFQDDGTLLVIATSVGGSRAGSYELEISSQRRTLVARYDGTLRQGGRRAYDGRLYSVYEYEGRPGQSVRIALDSDDFDPVLYVSDPDGRPLAMDDDGGGDGNSLLDIVLPSSGMYRLFVTSFYEAYGDYRLTIYE</sequence>
<dbReference type="RefSeq" id="WP_076489411.1">
    <property type="nucleotide sequence ID" value="NZ_FTMS01000015.1"/>
</dbReference>